<protein>
    <recommendedName>
        <fullName evidence="4">Lipoprotein</fullName>
    </recommendedName>
</protein>
<organism evidence="2 3">
    <name type="scientific">Pedobacter ureilyticus</name>
    <dbReference type="NCBI Taxonomy" id="1393051"/>
    <lineage>
        <taxon>Bacteria</taxon>
        <taxon>Pseudomonadati</taxon>
        <taxon>Bacteroidota</taxon>
        <taxon>Sphingobacteriia</taxon>
        <taxon>Sphingobacteriales</taxon>
        <taxon>Sphingobacteriaceae</taxon>
        <taxon>Pedobacter</taxon>
    </lineage>
</organism>
<dbReference type="PROSITE" id="PS51257">
    <property type="entry name" value="PROKAR_LIPOPROTEIN"/>
    <property type="match status" value="1"/>
</dbReference>
<evidence type="ECO:0000313" key="2">
    <source>
        <dbReference type="EMBL" id="MFN0256110.1"/>
    </source>
</evidence>
<comment type="caution">
    <text evidence="2">The sequence shown here is derived from an EMBL/GenBank/DDBJ whole genome shotgun (WGS) entry which is preliminary data.</text>
</comment>
<evidence type="ECO:0008006" key="4">
    <source>
        <dbReference type="Google" id="ProtNLM"/>
    </source>
</evidence>
<feature type="chain" id="PRO_5047150068" description="Lipoprotein" evidence="1">
    <location>
        <begin position="18"/>
        <end position="92"/>
    </location>
</feature>
<keyword evidence="1" id="KW-0732">Signal</keyword>
<dbReference type="Proteomes" id="UP001517247">
    <property type="component" value="Unassembled WGS sequence"/>
</dbReference>
<accession>A0ABW9J7K5</accession>
<proteinExistence type="predicted"/>
<gene>
    <name evidence="2" type="ORF">E6A44_011035</name>
</gene>
<sequence>MKTTKKMLLLAMLPVLATSCELLEEEPQEEKKVDNSTYTYSYTCPTGRKNTIQIPNRLSASCKANWEYFARTYGCNDADNFAEANRRKAQCP</sequence>
<evidence type="ECO:0000313" key="3">
    <source>
        <dbReference type="Proteomes" id="UP001517247"/>
    </source>
</evidence>
<reference evidence="2 3" key="1">
    <citation type="submission" date="2024-12" db="EMBL/GenBank/DDBJ databases">
        <authorList>
            <person name="Hu S."/>
        </authorList>
    </citation>
    <scope>NUCLEOTIDE SEQUENCE [LARGE SCALE GENOMIC DNA]</scope>
    <source>
        <strain evidence="2 3">THG-T11</strain>
    </source>
</reference>
<evidence type="ECO:0000256" key="1">
    <source>
        <dbReference type="SAM" id="SignalP"/>
    </source>
</evidence>
<keyword evidence="3" id="KW-1185">Reference proteome</keyword>
<name>A0ABW9J7K5_9SPHI</name>
<feature type="signal peptide" evidence="1">
    <location>
        <begin position="1"/>
        <end position="17"/>
    </location>
</feature>
<dbReference type="EMBL" id="SSHJ02000006">
    <property type="protein sequence ID" value="MFN0256110.1"/>
    <property type="molecule type" value="Genomic_DNA"/>
</dbReference>
<dbReference type="RefSeq" id="WP_138723208.1">
    <property type="nucleotide sequence ID" value="NZ_SSHJ02000006.1"/>
</dbReference>